<feature type="compositionally biased region" description="Polar residues" evidence="1">
    <location>
        <begin position="402"/>
        <end position="418"/>
    </location>
</feature>
<dbReference type="Pfam" id="PF02518">
    <property type="entry name" value="HATPase_c"/>
    <property type="match status" value="1"/>
</dbReference>
<comment type="caution">
    <text evidence="4">The sequence shown here is derived from an EMBL/GenBank/DDBJ whole genome shotgun (WGS) entry which is preliminary data.</text>
</comment>
<evidence type="ECO:0000256" key="1">
    <source>
        <dbReference type="SAM" id="MobiDB-lite"/>
    </source>
</evidence>
<dbReference type="GO" id="GO:0016301">
    <property type="term" value="F:kinase activity"/>
    <property type="evidence" value="ECO:0007669"/>
    <property type="project" value="UniProtKB-KW"/>
</dbReference>
<keyword evidence="2" id="KW-0812">Transmembrane</keyword>
<feature type="transmembrane region" description="Helical" evidence="2">
    <location>
        <begin position="6"/>
        <end position="28"/>
    </location>
</feature>
<keyword evidence="4" id="KW-0418">Kinase</keyword>
<feature type="transmembrane region" description="Helical" evidence="2">
    <location>
        <begin position="147"/>
        <end position="168"/>
    </location>
</feature>
<organism evidence="4 5">
    <name type="scientific">Dysosmobacter acutus</name>
    <dbReference type="NCBI Taxonomy" id="2841504"/>
    <lineage>
        <taxon>Bacteria</taxon>
        <taxon>Bacillati</taxon>
        <taxon>Bacillota</taxon>
        <taxon>Clostridia</taxon>
        <taxon>Eubacteriales</taxon>
        <taxon>Oscillospiraceae</taxon>
        <taxon>Dysosmobacter</taxon>
    </lineage>
</organism>
<dbReference type="InterPro" id="IPR003594">
    <property type="entry name" value="HATPase_dom"/>
</dbReference>
<accession>A0ABS6F616</accession>
<name>A0ABS6F616_9FIRM</name>
<keyword evidence="5" id="KW-1185">Reference proteome</keyword>
<feature type="domain" description="Histidine kinase/HSP90-like ATPase" evidence="3">
    <location>
        <begin position="325"/>
        <end position="425"/>
    </location>
</feature>
<sequence>MSIVGYVNISLELWGCVLSLIVAICLLVGGRPRSVQTRLFLQLLVCNAVILLCDAAAWLFKGRSGAVSWWGVRIANFLVFALGYVLLAIFTHYLTAYLGQRTPVSAAPLRFVRALCAIALLLVVLSQFNHMFYVIDAQNVYHRQQWFWLSQVGGIFGMCVNAGILIRYRRAVEPQEEEALWSYIALPALSMCIQIFVYGVALLNLATTLSILVIFLFLQAEQTRRMKARELELAEMRISIMLSQIQPHFLYNALTSIKGLCVTNPQRAEQAVDSFSVFLRGNMNSLTAHQPIPFSQELTHCKNYLELERLRFGGRVNVFYHLPVTDFSIPTLTLQPIVENAVRHGVTKRREGGTIWIRTGETDTGWKVTVADDGVGFDPQRPDGRSHAGIENVRTRLESQCGGSLSVKSNPGQGTTVELNIPKKGEGYAHDNIGRGRRAHRP</sequence>
<keyword evidence="4" id="KW-0808">Transferase</keyword>
<feature type="region of interest" description="Disordered" evidence="1">
    <location>
        <begin position="402"/>
        <end position="442"/>
    </location>
</feature>
<dbReference type="PANTHER" id="PTHR34220">
    <property type="entry name" value="SENSOR HISTIDINE KINASE YPDA"/>
    <property type="match status" value="1"/>
</dbReference>
<evidence type="ECO:0000259" key="3">
    <source>
        <dbReference type="SMART" id="SM00387"/>
    </source>
</evidence>
<dbReference type="Pfam" id="PF06580">
    <property type="entry name" value="His_kinase"/>
    <property type="match status" value="1"/>
</dbReference>
<feature type="compositionally biased region" description="Basic and acidic residues" evidence="1">
    <location>
        <begin position="421"/>
        <end position="434"/>
    </location>
</feature>
<protein>
    <submittedName>
        <fullName evidence="4">Histidine kinase</fullName>
    </submittedName>
</protein>
<evidence type="ECO:0000313" key="4">
    <source>
        <dbReference type="EMBL" id="MBU5625475.1"/>
    </source>
</evidence>
<dbReference type="PANTHER" id="PTHR34220:SF7">
    <property type="entry name" value="SENSOR HISTIDINE KINASE YPDA"/>
    <property type="match status" value="1"/>
</dbReference>
<dbReference type="InterPro" id="IPR050640">
    <property type="entry name" value="Bact_2-comp_sensor_kinase"/>
</dbReference>
<dbReference type="InterPro" id="IPR010559">
    <property type="entry name" value="Sig_transdc_His_kin_internal"/>
</dbReference>
<gene>
    <name evidence="4" type="ORF">KQI82_00815</name>
</gene>
<feature type="transmembrane region" description="Helical" evidence="2">
    <location>
        <begin position="203"/>
        <end position="220"/>
    </location>
</feature>
<reference evidence="4 5" key="1">
    <citation type="submission" date="2021-06" db="EMBL/GenBank/DDBJ databases">
        <authorList>
            <person name="Sun Q."/>
            <person name="Li D."/>
        </authorList>
    </citation>
    <scope>NUCLEOTIDE SEQUENCE [LARGE SCALE GENOMIC DNA]</scope>
    <source>
        <strain evidence="4 5">MSJ-2</strain>
    </source>
</reference>
<proteinExistence type="predicted"/>
<keyword evidence="2" id="KW-1133">Transmembrane helix</keyword>
<evidence type="ECO:0000313" key="5">
    <source>
        <dbReference type="Proteomes" id="UP000787672"/>
    </source>
</evidence>
<feature type="transmembrane region" description="Helical" evidence="2">
    <location>
        <begin position="40"/>
        <end position="60"/>
    </location>
</feature>
<keyword evidence="2" id="KW-0472">Membrane</keyword>
<evidence type="ECO:0000256" key="2">
    <source>
        <dbReference type="SAM" id="Phobius"/>
    </source>
</evidence>
<dbReference type="EMBL" id="JAHLQN010000001">
    <property type="protein sequence ID" value="MBU5625475.1"/>
    <property type="molecule type" value="Genomic_DNA"/>
</dbReference>
<dbReference type="RefSeq" id="WP_216557354.1">
    <property type="nucleotide sequence ID" value="NZ_JAHLQN010000001.1"/>
</dbReference>
<dbReference type="SMART" id="SM00387">
    <property type="entry name" value="HATPase_c"/>
    <property type="match status" value="1"/>
</dbReference>
<dbReference type="Proteomes" id="UP000787672">
    <property type="component" value="Unassembled WGS sequence"/>
</dbReference>
<feature type="transmembrane region" description="Helical" evidence="2">
    <location>
        <begin position="72"/>
        <end position="99"/>
    </location>
</feature>
<feature type="transmembrane region" description="Helical" evidence="2">
    <location>
        <begin position="111"/>
        <end position="135"/>
    </location>
</feature>